<dbReference type="Pfam" id="PF00378">
    <property type="entry name" value="ECH_1"/>
    <property type="match status" value="1"/>
</dbReference>
<evidence type="ECO:0000313" key="4">
    <source>
        <dbReference type="EMBL" id="KAH7305939.1"/>
    </source>
</evidence>
<dbReference type="GO" id="GO:0016836">
    <property type="term" value="F:hydro-lyase activity"/>
    <property type="evidence" value="ECO:0007669"/>
    <property type="project" value="UniProtKB-ARBA"/>
</dbReference>
<dbReference type="FunFam" id="1.10.12.10:FF:000001">
    <property type="entry name" value="Probable enoyl-CoA hydratase, mitochondrial"/>
    <property type="match status" value="1"/>
</dbReference>
<dbReference type="PROSITE" id="PS00166">
    <property type="entry name" value="ENOYL_COA_HYDRATASE"/>
    <property type="match status" value="1"/>
</dbReference>
<dbReference type="Proteomes" id="UP000813444">
    <property type="component" value="Unassembled WGS sequence"/>
</dbReference>
<dbReference type="AlphaFoldDB" id="A0A8K0SF96"/>
<proteinExistence type="inferred from homology"/>
<evidence type="ECO:0000313" key="5">
    <source>
        <dbReference type="Proteomes" id="UP000813444"/>
    </source>
</evidence>
<keyword evidence="2" id="KW-0456">Lyase</keyword>
<evidence type="ECO:0000256" key="1">
    <source>
        <dbReference type="ARBA" id="ARBA00005254"/>
    </source>
</evidence>
<dbReference type="CDD" id="cd06558">
    <property type="entry name" value="crotonase-like"/>
    <property type="match status" value="1"/>
</dbReference>
<dbReference type="PANTHER" id="PTHR11941">
    <property type="entry name" value="ENOYL-COA HYDRATASE-RELATED"/>
    <property type="match status" value="1"/>
</dbReference>
<dbReference type="OrthoDB" id="2018133at2759"/>
<dbReference type="InterPro" id="IPR029045">
    <property type="entry name" value="ClpP/crotonase-like_dom_sf"/>
</dbReference>
<dbReference type="SUPFAM" id="SSF52096">
    <property type="entry name" value="ClpP/crotonase"/>
    <property type="match status" value="1"/>
</dbReference>
<dbReference type="PANTHER" id="PTHR11941:SF166">
    <property type="entry name" value="ENOYL-COA HYDRATASE_ISOMERASE FAMILY PROTEIN (AFU_ORTHOLOGUE AFUA_8G01210)"/>
    <property type="match status" value="1"/>
</dbReference>
<dbReference type="InterPro" id="IPR018376">
    <property type="entry name" value="Enoyl-CoA_hyd/isom_CS"/>
</dbReference>
<dbReference type="GO" id="GO:0006635">
    <property type="term" value="P:fatty acid beta-oxidation"/>
    <property type="evidence" value="ECO:0007669"/>
    <property type="project" value="TreeGrafter"/>
</dbReference>
<dbReference type="InterPro" id="IPR001753">
    <property type="entry name" value="Enoyl-CoA_hydra/iso"/>
</dbReference>
<comment type="similarity">
    <text evidence="1 3">Belongs to the enoyl-CoA hydratase/isomerase family.</text>
</comment>
<reference evidence="4" key="1">
    <citation type="journal article" date="2021" name="Nat. Commun.">
        <title>Genetic determinants of endophytism in the Arabidopsis root mycobiome.</title>
        <authorList>
            <person name="Mesny F."/>
            <person name="Miyauchi S."/>
            <person name="Thiergart T."/>
            <person name="Pickel B."/>
            <person name="Atanasova L."/>
            <person name="Karlsson M."/>
            <person name="Huettel B."/>
            <person name="Barry K.W."/>
            <person name="Haridas S."/>
            <person name="Chen C."/>
            <person name="Bauer D."/>
            <person name="Andreopoulos W."/>
            <person name="Pangilinan J."/>
            <person name="LaButti K."/>
            <person name="Riley R."/>
            <person name="Lipzen A."/>
            <person name="Clum A."/>
            <person name="Drula E."/>
            <person name="Henrissat B."/>
            <person name="Kohler A."/>
            <person name="Grigoriev I.V."/>
            <person name="Martin F.M."/>
            <person name="Hacquard S."/>
        </authorList>
    </citation>
    <scope>NUCLEOTIDE SEQUENCE</scope>
    <source>
        <strain evidence="4">MPI-CAGE-CH-0235</strain>
    </source>
</reference>
<accession>A0A8K0SF96</accession>
<protein>
    <submittedName>
        <fullName evidence="4">ClpP/crotonase-like domain-containing protein</fullName>
    </submittedName>
</protein>
<dbReference type="Gene3D" id="1.10.12.10">
    <property type="entry name" value="Lyase 2-enoyl-coa Hydratase, Chain A, domain 2"/>
    <property type="match status" value="1"/>
</dbReference>
<name>A0A8K0SF96_9HYPO</name>
<dbReference type="Gene3D" id="3.90.226.10">
    <property type="entry name" value="2-enoyl-CoA Hydratase, Chain A, domain 1"/>
    <property type="match status" value="1"/>
</dbReference>
<evidence type="ECO:0000256" key="3">
    <source>
        <dbReference type="RuleBase" id="RU003707"/>
    </source>
</evidence>
<keyword evidence="5" id="KW-1185">Reference proteome</keyword>
<dbReference type="GO" id="GO:0005739">
    <property type="term" value="C:mitochondrion"/>
    <property type="evidence" value="ECO:0007669"/>
    <property type="project" value="TreeGrafter"/>
</dbReference>
<sequence>MNETLVLSSSPANGVRVLAFNRPTKRNALSQSLIVELLTELEAASNDDTVRAIVITGNDTFFCGLQLAAGADIKEIAALDAEAARKCRYLENLCHGLANVRKPLIAAVEGMALGGGFEVALACDMIFASKSARFGLPEISIGLIPGAAGTQRLTSAMGKFKAMQVVLLGEQIEASQAHANGLVADVFEPGSVLENAVKAASKLAAMSPTALSLAKEAICRADQLGRDDEFERSLYYHAFGTADKREGISAFLEKRKPTWNMQ</sequence>
<organism evidence="4 5">
    <name type="scientific">Stachybotrys elegans</name>
    <dbReference type="NCBI Taxonomy" id="80388"/>
    <lineage>
        <taxon>Eukaryota</taxon>
        <taxon>Fungi</taxon>
        <taxon>Dikarya</taxon>
        <taxon>Ascomycota</taxon>
        <taxon>Pezizomycotina</taxon>
        <taxon>Sordariomycetes</taxon>
        <taxon>Hypocreomycetidae</taxon>
        <taxon>Hypocreales</taxon>
        <taxon>Stachybotryaceae</taxon>
        <taxon>Stachybotrys</taxon>
    </lineage>
</organism>
<comment type="caution">
    <text evidence="4">The sequence shown here is derived from an EMBL/GenBank/DDBJ whole genome shotgun (WGS) entry which is preliminary data.</text>
</comment>
<gene>
    <name evidence="4" type="ORF">B0I35DRAFT_454171</name>
</gene>
<dbReference type="FunFam" id="3.90.226.10:FF:000009">
    <property type="entry name" value="Carnitinyl-CoA dehydratase"/>
    <property type="match status" value="1"/>
</dbReference>
<evidence type="ECO:0000256" key="2">
    <source>
        <dbReference type="ARBA" id="ARBA00023239"/>
    </source>
</evidence>
<dbReference type="EMBL" id="JAGPNK010000017">
    <property type="protein sequence ID" value="KAH7305939.1"/>
    <property type="molecule type" value="Genomic_DNA"/>
</dbReference>
<dbReference type="InterPro" id="IPR014748">
    <property type="entry name" value="Enoyl-CoA_hydra_C"/>
</dbReference>